<dbReference type="OrthoDB" id="2631959at2759"/>
<dbReference type="InParanoid" id="A0A0C3A106"/>
<feature type="compositionally biased region" description="Acidic residues" evidence="1">
    <location>
        <begin position="127"/>
        <end position="137"/>
    </location>
</feature>
<evidence type="ECO:0000256" key="1">
    <source>
        <dbReference type="SAM" id="MobiDB-lite"/>
    </source>
</evidence>
<dbReference type="EMBL" id="KN822013">
    <property type="protein sequence ID" value="KIM67353.1"/>
    <property type="molecule type" value="Genomic_DNA"/>
</dbReference>
<feature type="compositionally biased region" description="Basic and acidic residues" evidence="1">
    <location>
        <begin position="116"/>
        <end position="126"/>
    </location>
</feature>
<dbReference type="HOGENOM" id="CLU_1866303_0_0_1"/>
<dbReference type="AlphaFoldDB" id="A0A0C3A106"/>
<sequence>MESLTGKTSEEAAATDITDPLGVLAGWQPDDGSYDWECLDAILKWMFYTSVAISILCPIQKLDTAHEIFNYLAKRFHDSNPIVDPRTTSANDAKCDAHENLHTELRESPVSDDAATEWHADAKRDEEDLPNTEDLPN</sequence>
<evidence type="ECO:0000313" key="3">
    <source>
        <dbReference type="Proteomes" id="UP000053989"/>
    </source>
</evidence>
<reference evidence="2 3" key="1">
    <citation type="submission" date="2014-04" db="EMBL/GenBank/DDBJ databases">
        <authorList>
            <consortium name="DOE Joint Genome Institute"/>
            <person name="Kuo A."/>
            <person name="Kohler A."/>
            <person name="Nagy L.G."/>
            <person name="Floudas D."/>
            <person name="Copeland A."/>
            <person name="Barry K.W."/>
            <person name="Cichocki N."/>
            <person name="Veneault-Fourrey C."/>
            <person name="LaButti K."/>
            <person name="Lindquist E.A."/>
            <person name="Lipzen A."/>
            <person name="Lundell T."/>
            <person name="Morin E."/>
            <person name="Murat C."/>
            <person name="Sun H."/>
            <person name="Tunlid A."/>
            <person name="Henrissat B."/>
            <person name="Grigoriev I.V."/>
            <person name="Hibbett D.S."/>
            <person name="Martin F."/>
            <person name="Nordberg H.P."/>
            <person name="Cantor M.N."/>
            <person name="Hua S.X."/>
        </authorList>
    </citation>
    <scope>NUCLEOTIDE SEQUENCE [LARGE SCALE GENOMIC DNA]</scope>
    <source>
        <strain evidence="2 3">Foug A</strain>
    </source>
</reference>
<keyword evidence="3" id="KW-1185">Reference proteome</keyword>
<name>A0A0C3A106_9AGAM</name>
<gene>
    <name evidence="2" type="ORF">SCLCIDRAFT_21203</name>
</gene>
<reference evidence="3" key="2">
    <citation type="submission" date="2015-01" db="EMBL/GenBank/DDBJ databases">
        <title>Evolutionary Origins and Diversification of the Mycorrhizal Mutualists.</title>
        <authorList>
            <consortium name="DOE Joint Genome Institute"/>
            <consortium name="Mycorrhizal Genomics Consortium"/>
            <person name="Kohler A."/>
            <person name="Kuo A."/>
            <person name="Nagy L.G."/>
            <person name="Floudas D."/>
            <person name="Copeland A."/>
            <person name="Barry K.W."/>
            <person name="Cichocki N."/>
            <person name="Veneault-Fourrey C."/>
            <person name="LaButti K."/>
            <person name="Lindquist E.A."/>
            <person name="Lipzen A."/>
            <person name="Lundell T."/>
            <person name="Morin E."/>
            <person name="Murat C."/>
            <person name="Riley R."/>
            <person name="Ohm R."/>
            <person name="Sun H."/>
            <person name="Tunlid A."/>
            <person name="Henrissat B."/>
            <person name="Grigoriev I.V."/>
            <person name="Hibbett D.S."/>
            <person name="Martin F."/>
        </authorList>
    </citation>
    <scope>NUCLEOTIDE SEQUENCE [LARGE SCALE GENOMIC DNA]</scope>
    <source>
        <strain evidence="3">Foug A</strain>
    </source>
</reference>
<accession>A0A0C3A106</accession>
<feature type="region of interest" description="Disordered" evidence="1">
    <location>
        <begin position="98"/>
        <end position="137"/>
    </location>
</feature>
<dbReference type="Proteomes" id="UP000053989">
    <property type="component" value="Unassembled WGS sequence"/>
</dbReference>
<proteinExistence type="predicted"/>
<feature type="compositionally biased region" description="Basic and acidic residues" evidence="1">
    <location>
        <begin position="98"/>
        <end position="109"/>
    </location>
</feature>
<organism evidence="2 3">
    <name type="scientific">Scleroderma citrinum Foug A</name>
    <dbReference type="NCBI Taxonomy" id="1036808"/>
    <lineage>
        <taxon>Eukaryota</taxon>
        <taxon>Fungi</taxon>
        <taxon>Dikarya</taxon>
        <taxon>Basidiomycota</taxon>
        <taxon>Agaricomycotina</taxon>
        <taxon>Agaricomycetes</taxon>
        <taxon>Agaricomycetidae</taxon>
        <taxon>Boletales</taxon>
        <taxon>Sclerodermatineae</taxon>
        <taxon>Sclerodermataceae</taxon>
        <taxon>Scleroderma</taxon>
    </lineage>
</organism>
<evidence type="ECO:0000313" key="2">
    <source>
        <dbReference type="EMBL" id="KIM67353.1"/>
    </source>
</evidence>
<protein>
    <submittedName>
        <fullName evidence="2">Uncharacterized protein</fullName>
    </submittedName>
</protein>